<reference evidence="3 4" key="1">
    <citation type="journal article" date="2008" name="Nature">
        <title>The Phaeodactylum genome reveals the evolutionary history of diatom genomes.</title>
        <authorList>
            <person name="Bowler C."/>
            <person name="Allen A.E."/>
            <person name="Badger J.H."/>
            <person name="Grimwood J."/>
            <person name="Jabbari K."/>
            <person name="Kuo A."/>
            <person name="Maheswari U."/>
            <person name="Martens C."/>
            <person name="Maumus F."/>
            <person name="Otillar R.P."/>
            <person name="Rayko E."/>
            <person name="Salamov A."/>
            <person name="Vandepoele K."/>
            <person name="Beszteri B."/>
            <person name="Gruber A."/>
            <person name="Heijde M."/>
            <person name="Katinka M."/>
            <person name="Mock T."/>
            <person name="Valentin K."/>
            <person name="Verret F."/>
            <person name="Berges J.A."/>
            <person name="Brownlee C."/>
            <person name="Cadoret J.P."/>
            <person name="Chiovitti A."/>
            <person name="Choi C.J."/>
            <person name="Coesel S."/>
            <person name="De Martino A."/>
            <person name="Detter J.C."/>
            <person name="Durkin C."/>
            <person name="Falciatore A."/>
            <person name="Fournet J."/>
            <person name="Haruta M."/>
            <person name="Huysman M.J."/>
            <person name="Jenkins B.D."/>
            <person name="Jiroutova K."/>
            <person name="Jorgensen R.E."/>
            <person name="Joubert Y."/>
            <person name="Kaplan A."/>
            <person name="Kroger N."/>
            <person name="Kroth P.G."/>
            <person name="La Roche J."/>
            <person name="Lindquist E."/>
            <person name="Lommer M."/>
            <person name="Martin-Jezequel V."/>
            <person name="Lopez P.J."/>
            <person name="Lucas S."/>
            <person name="Mangogna M."/>
            <person name="McGinnis K."/>
            <person name="Medlin L.K."/>
            <person name="Montsant A."/>
            <person name="Oudot-Le Secq M.P."/>
            <person name="Napoli C."/>
            <person name="Obornik M."/>
            <person name="Parker M.S."/>
            <person name="Petit J.L."/>
            <person name="Porcel B.M."/>
            <person name="Poulsen N."/>
            <person name="Robison M."/>
            <person name="Rychlewski L."/>
            <person name="Rynearson T.A."/>
            <person name="Schmutz J."/>
            <person name="Shapiro H."/>
            <person name="Siaut M."/>
            <person name="Stanley M."/>
            <person name="Sussman M.R."/>
            <person name="Taylor A.R."/>
            <person name="Vardi A."/>
            <person name="von Dassow P."/>
            <person name="Vyverman W."/>
            <person name="Willis A."/>
            <person name="Wyrwicz L.S."/>
            <person name="Rokhsar D.S."/>
            <person name="Weissenbach J."/>
            <person name="Armbrust E.V."/>
            <person name="Green B.R."/>
            <person name="Van de Peer Y."/>
            <person name="Grigoriev I.V."/>
        </authorList>
    </citation>
    <scope>NUCLEOTIDE SEQUENCE [LARGE SCALE GENOMIC DNA]</scope>
    <source>
        <strain evidence="3 4">CCAP 1055/1</strain>
    </source>
</reference>
<comment type="similarity">
    <text evidence="1">Belongs to the allantoicase family.</text>
</comment>
<dbReference type="PIRSF" id="PIRSF016516">
    <property type="entry name" value="Allantoicase"/>
    <property type="match status" value="1"/>
</dbReference>
<dbReference type="PANTHER" id="PTHR12045:SF3">
    <property type="entry name" value="INACTIVE ALLANTOICASE-RELATED"/>
    <property type="match status" value="1"/>
</dbReference>
<dbReference type="InterPro" id="IPR015908">
    <property type="entry name" value="Allantoicase_dom"/>
</dbReference>
<organism evidence="3 4">
    <name type="scientific">Phaeodactylum tricornutum (strain CCAP 1055/1)</name>
    <dbReference type="NCBI Taxonomy" id="556484"/>
    <lineage>
        <taxon>Eukaryota</taxon>
        <taxon>Sar</taxon>
        <taxon>Stramenopiles</taxon>
        <taxon>Ochrophyta</taxon>
        <taxon>Bacillariophyta</taxon>
        <taxon>Bacillariophyceae</taxon>
        <taxon>Bacillariophycidae</taxon>
        <taxon>Naviculales</taxon>
        <taxon>Phaeodactylaceae</taxon>
        <taxon>Phaeodactylum</taxon>
    </lineage>
</organism>
<dbReference type="EMBL" id="CM000612">
    <property type="protein sequence ID" value="EEC47816.1"/>
    <property type="molecule type" value="Genomic_DNA"/>
</dbReference>
<dbReference type="GeneID" id="7201345"/>
<dbReference type="GO" id="GO:0004037">
    <property type="term" value="F:allantoicase activity"/>
    <property type="evidence" value="ECO:0007669"/>
    <property type="project" value="InterPro"/>
</dbReference>
<keyword evidence="4" id="KW-1185">Reference proteome</keyword>
<dbReference type="Gene3D" id="2.60.120.260">
    <property type="entry name" value="Galactose-binding domain-like"/>
    <property type="match status" value="2"/>
</dbReference>
<evidence type="ECO:0000313" key="3">
    <source>
        <dbReference type="EMBL" id="EEC47816.1"/>
    </source>
</evidence>
<protein>
    <recommendedName>
        <fullName evidence="2">Allantoicase domain-containing protein</fullName>
    </recommendedName>
</protein>
<dbReference type="InterPro" id="IPR005164">
    <property type="entry name" value="Allantoicase"/>
</dbReference>
<evidence type="ECO:0000313" key="4">
    <source>
        <dbReference type="Proteomes" id="UP000000759"/>
    </source>
</evidence>
<dbReference type="Proteomes" id="UP000000759">
    <property type="component" value="Chromosome 9"/>
</dbReference>
<dbReference type="Pfam" id="PF03561">
    <property type="entry name" value="Allantoicase"/>
    <property type="match status" value="2"/>
</dbReference>
<dbReference type="SUPFAM" id="SSF49785">
    <property type="entry name" value="Galactose-binding domain-like"/>
    <property type="match status" value="2"/>
</dbReference>
<dbReference type="STRING" id="556484.B7G038"/>
<feature type="domain" description="Allantoicase" evidence="2">
    <location>
        <begin position="175"/>
        <end position="333"/>
    </location>
</feature>
<proteinExistence type="inferred from homology"/>
<reference evidence="4" key="2">
    <citation type="submission" date="2008-08" db="EMBL/GenBank/DDBJ databases">
        <authorList>
            <consortium name="Diatom Consortium"/>
            <person name="Grigoriev I."/>
            <person name="Grimwood J."/>
            <person name="Kuo A."/>
            <person name="Otillar R.P."/>
            <person name="Salamov A."/>
            <person name="Detter J.C."/>
            <person name="Lindquist E."/>
            <person name="Shapiro H."/>
            <person name="Lucas S."/>
            <person name="Glavina del Rio T."/>
            <person name="Pitluck S."/>
            <person name="Rokhsar D."/>
            <person name="Bowler C."/>
        </authorList>
    </citation>
    <scope>GENOME REANNOTATION</scope>
    <source>
        <strain evidence="4">CCAP 1055/1</strain>
    </source>
</reference>
<dbReference type="RefSeq" id="XP_002180408.1">
    <property type="nucleotide sequence ID" value="XM_002180372.1"/>
</dbReference>
<dbReference type="GO" id="GO:0000256">
    <property type="term" value="P:allantoin catabolic process"/>
    <property type="evidence" value="ECO:0007669"/>
    <property type="project" value="InterPro"/>
</dbReference>
<feature type="domain" description="Allantoicase" evidence="2">
    <location>
        <begin position="1"/>
        <end position="152"/>
    </location>
</feature>
<dbReference type="KEGG" id="pti:PHATRDRAFT_3787"/>
<sequence>KVLFATDEWFAAADNLLKDTDPVFDPEAFCEQGKVMDGWETRRRRESGHDWSVLKLASRGIIHAVEIDTAHFTGNNVPQISIEIADLSCTEESRMACQGVQWKTLLDKTALRPGYEPTRLHYFSVDAVEGTHIRVNYFPDGGVARIRLWGQPIDEVELPSRMPYIFPEISGQEHGGVGFSCSNKHYGDPWNLIQPTLGRDMGDGWETARHPERPAVLQRNPVTKLVDSDLMDYCVIKLGAIAGDGIARIILDTKHFRGNYPESVQVQGCCAPDDKVTENEATWFTLIPRGRMAPDAEHVYECDKGQIENVHKAVTHIKVSIYPDGGLSRVRVY</sequence>
<dbReference type="PaxDb" id="2850-Phatr3787"/>
<dbReference type="PANTHER" id="PTHR12045">
    <property type="entry name" value="ALLANTOICASE"/>
    <property type="match status" value="1"/>
</dbReference>
<evidence type="ECO:0000256" key="1">
    <source>
        <dbReference type="ARBA" id="ARBA00009242"/>
    </source>
</evidence>
<dbReference type="InParanoid" id="B7G038"/>
<dbReference type="InterPro" id="IPR008979">
    <property type="entry name" value="Galactose-bd-like_sf"/>
</dbReference>
<accession>B7G038</accession>
<dbReference type="FunCoup" id="B7G038">
    <property type="interactions" value="20"/>
</dbReference>
<feature type="non-terminal residue" evidence="3">
    <location>
        <position position="1"/>
    </location>
</feature>
<dbReference type="OrthoDB" id="10266039at2759"/>
<feature type="non-terminal residue" evidence="3">
    <location>
        <position position="333"/>
    </location>
</feature>
<name>B7G038_PHATC</name>
<gene>
    <name evidence="3" type="ORF">PHATRDRAFT_3787</name>
</gene>
<dbReference type="eggNOG" id="KOG4145">
    <property type="taxonomic scope" value="Eukaryota"/>
</dbReference>
<evidence type="ECO:0000259" key="2">
    <source>
        <dbReference type="Pfam" id="PF03561"/>
    </source>
</evidence>
<dbReference type="NCBIfam" id="TIGR02961">
    <property type="entry name" value="allantoicase"/>
    <property type="match status" value="1"/>
</dbReference>
<dbReference type="AlphaFoldDB" id="B7G038"/>